<dbReference type="InterPro" id="IPR003838">
    <property type="entry name" value="ABC3_permease_C"/>
</dbReference>
<dbReference type="PANTHER" id="PTHR30572:SF18">
    <property type="entry name" value="ABC-TYPE MACROLIDE FAMILY EXPORT SYSTEM PERMEASE COMPONENT 2"/>
    <property type="match status" value="1"/>
</dbReference>
<evidence type="ECO:0000313" key="9">
    <source>
        <dbReference type="EMBL" id="MBO0937457.1"/>
    </source>
</evidence>
<feature type="transmembrane region" description="Helical" evidence="6">
    <location>
        <begin position="291"/>
        <end position="310"/>
    </location>
</feature>
<dbReference type="RefSeq" id="WP_207365015.1">
    <property type="nucleotide sequence ID" value="NZ_JAFMYV010000006.1"/>
</dbReference>
<evidence type="ECO:0000256" key="6">
    <source>
        <dbReference type="SAM" id="Phobius"/>
    </source>
</evidence>
<dbReference type="EMBL" id="JAFMYV010000006">
    <property type="protein sequence ID" value="MBO0937457.1"/>
    <property type="molecule type" value="Genomic_DNA"/>
</dbReference>
<keyword evidence="5 6" id="KW-0472">Membrane</keyword>
<dbReference type="AlphaFoldDB" id="A0A939GJ95"/>
<keyword evidence="2" id="KW-1003">Cell membrane</keyword>
<dbReference type="GO" id="GO:0022857">
    <property type="term" value="F:transmembrane transporter activity"/>
    <property type="evidence" value="ECO:0007669"/>
    <property type="project" value="TreeGrafter"/>
</dbReference>
<dbReference type="Proteomes" id="UP000664034">
    <property type="component" value="Unassembled WGS sequence"/>
</dbReference>
<evidence type="ECO:0000313" key="10">
    <source>
        <dbReference type="Proteomes" id="UP000664034"/>
    </source>
</evidence>
<keyword evidence="3 6" id="KW-0812">Transmembrane</keyword>
<feature type="transmembrane region" description="Helical" evidence="6">
    <location>
        <begin position="750"/>
        <end position="772"/>
    </location>
</feature>
<evidence type="ECO:0000256" key="3">
    <source>
        <dbReference type="ARBA" id="ARBA00022692"/>
    </source>
</evidence>
<feature type="transmembrane region" description="Helical" evidence="6">
    <location>
        <begin position="430"/>
        <end position="450"/>
    </location>
</feature>
<dbReference type="Pfam" id="PF12704">
    <property type="entry name" value="MacB_PCD"/>
    <property type="match status" value="2"/>
</dbReference>
<gene>
    <name evidence="9" type="ORF">J2I47_12950</name>
</gene>
<dbReference type="Pfam" id="PF02687">
    <property type="entry name" value="FtsX"/>
    <property type="match status" value="2"/>
</dbReference>
<accession>A0A939GJ95</accession>
<feature type="transmembrane region" description="Helical" evidence="6">
    <location>
        <begin position="672"/>
        <end position="695"/>
    </location>
</feature>
<feature type="transmembrane region" description="Helical" evidence="6">
    <location>
        <begin position="379"/>
        <end position="399"/>
    </location>
</feature>
<feature type="transmembrane region" description="Helical" evidence="6">
    <location>
        <begin position="716"/>
        <end position="738"/>
    </location>
</feature>
<feature type="domain" description="ABC3 transporter permease C-terminal" evidence="7">
    <location>
        <begin position="675"/>
        <end position="788"/>
    </location>
</feature>
<reference evidence="9" key="1">
    <citation type="submission" date="2021-03" db="EMBL/GenBank/DDBJ databases">
        <title>Fibrella sp. HMF5335 genome sequencing and assembly.</title>
        <authorList>
            <person name="Kang H."/>
            <person name="Kim H."/>
            <person name="Bae S."/>
            <person name="Joh K."/>
        </authorList>
    </citation>
    <scope>NUCLEOTIDE SEQUENCE</scope>
    <source>
        <strain evidence="9">HMF5335</strain>
    </source>
</reference>
<keyword evidence="4 6" id="KW-1133">Transmembrane helix</keyword>
<dbReference type="PANTHER" id="PTHR30572">
    <property type="entry name" value="MEMBRANE COMPONENT OF TRANSPORTER-RELATED"/>
    <property type="match status" value="1"/>
</dbReference>
<evidence type="ECO:0000256" key="1">
    <source>
        <dbReference type="ARBA" id="ARBA00004651"/>
    </source>
</evidence>
<feature type="domain" description="ABC3 transporter permease C-terminal" evidence="7">
    <location>
        <begin position="293"/>
        <end position="408"/>
    </location>
</feature>
<dbReference type="InterPro" id="IPR050250">
    <property type="entry name" value="Macrolide_Exporter_MacB"/>
</dbReference>
<comment type="subcellular location">
    <subcellularLocation>
        <location evidence="1">Cell membrane</location>
        <topology evidence="1">Multi-pass membrane protein</topology>
    </subcellularLocation>
</comment>
<proteinExistence type="predicted"/>
<name>A0A939GJ95_9BACT</name>
<dbReference type="InterPro" id="IPR025857">
    <property type="entry name" value="MacB_PCD"/>
</dbReference>
<evidence type="ECO:0000259" key="7">
    <source>
        <dbReference type="Pfam" id="PF02687"/>
    </source>
</evidence>
<feature type="domain" description="MacB-like periplasmic core" evidence="8">
    <location>
        <begin position="20"/>
        <end position="238"/>
    </location>
</feature>
<evidence type="ECO:0000256" key="2">
    <source>
        <dbReference type="ARBA" id="ARBA00022475"/>
    </source>
</evidence>
<feature type="transmembrane region" description="Helical" evidence="6">
    <location>
        <begin position="337"/>
        <end position="359"/>
    </location>
</feature>
<protein>
    <submittedName>
        <fullName evidence="9">ABC transporter permease</fullName>
    </submittedName>
</protein>
<comment type="caution">
    <text evidence="9">The sequence shown here is derived from an EMBL/GenBank/DDBJ whole genome shotgun (WGS) entry which is preliminary data.</text>
</comment>
<sequence>MLTNYLKIAWRNLWKHKLFSFINIFGLASGMLVCLLAMIDIKGAFDYDSFHPNRARTYRIITDATTNTNDLRSYATTPPPVANTLKQNYPFVEAVTRVIRSYGEVTANRKQLPVVFSLVDPGFFQVFGFRLTMGQAAIAPQTVVLTQETARRFFGTANPVGKLMQHSAFGALTITGVFAPNPTKSHLDFDMVVSTATLSSPDWQRTLGNWSDYGNPYTRTYTYVLLKPGTRAETLNKVLPELASRATKGLRFANEKGYTLRSQALTQLSPPREGLENSTYEPTAGKLATEFGIGLLTLLLAVFNYVNLTLARSLSRAREVGIRKVAGALRWQLMGQFMAESVILSVGGLGLAYVMLQFVKAMPFVQQWLIGGVQWERDGRVWLVFVLFSVVAGLLAGLLPARVLSGFEPAQVLRSQTGLRVFRGISLRKSLIVIQFSISLLAMIVLLAMARQQHFMSTTSYGFERKGVLTIALNGLPPSQLTDEISRLAGVARVAPTSALFGSHGDNWQLVRRQRTGGDSAGVDIFSANANLVPTIGLNLLAGQNLPVSTSDSAGRFVLINEEAMRTFNLGDPAAAVGQLLWLNDSTNVRVAGVLKDFHFASMAMKIRPMMLHYQPSAFRYLNVAITGGNPKAVCADIARIWKRLNPYEPFAGMWYDEFLRNRHSHTDDINFMGLLIGLAVSIACLGLLGMVTYTTAVRTKEVGVRKVMGASVGQVVWLLSWSFLRLLLLAGAIALPLGYLAGSFFLMNFAYHITLGIGTLGLCFGTMLLLGGLTIGWRTYRAAAVNPVVSLRSE</sequence>
<evidence type="ECO:0000259" key="8">
    <source>
        <dbReference type="Pfam" id="PF12704"/>
    </source>
</evidence>
<organism evidence="9 10">
    <name type="scientific">Fibrella rubiginis</name>
    <dbReference type="NCBI Taxonomy" id="2817060"/>
    <lineage>
        <taxon>Bacteria</taxon>
        <taxon>Pseudomonadati</taxon>
        <taxon>Bacteroidota</taxon>
        <taxon>Cytophagia</taxon>
        <taxon>Cytophagales</taxon>
        <taxon>Spirosomataceae</taxon>
        <taxon>Fibrella</taxon>
    </lineage>
</organism>
<evidence type="ECO:0000256" key="5">
    <source>
        <dbReference type="ARBA" id="ARBA00023136"/>
    </source>
</evidence>
<feature type="domain" description="MacB-like periplasmic core" evidence="8">
    <location>
        <begin position="454"/>
        <end position="602"/>
    </location>
</feature>
<feature type="transmembrane region" description="Helical" evidence="6">
    <location>
        <begin position="21"/>
        <end position="39"/>
    </location>
</feature>
<evidence type="ECO:0000256" key="4">
    <source>
        <dbReference type="ARBA" id="ARBA00022989"/>
    </source>
</evidence>
<keyword evidence="10" id="KW-1185">Reference proteome</keyword>
<dbReference type="GO" id="GO:0005886">
    <property type="term" value="C:plasma membrane"/>
    <property type="evidence" value="ECO:0007669"/>
    <property type="project" value="UniProtKB-SubCell"/>
</dbReference>